<reference evidence="3 4" key="1">
    <citation type="submission" date="2018-07" db="EMBL/GenBank/DDBJ databases">
        <title>A draft genome of a endophytic bacteria, a new species of Pedobacter.</title>
        <authorList>
            <person name="Zhang Z.D."/>
            <person name="Chen Z.J."/>
        </authorList>
    </citation>
    <scope>NUCLEOTIDE SEQUENCE [LARGE SCALE GENOMIC DNA]</scope>
    <source>
        <strain evidence="3 4">RS10</strain>
    </source>
</reference>
<dbReference type="InterPro" id="IPR006660">
    <property type="entry name" value="Arsenate_reductase-like"/>
</dbReference>
<dbReference type="PROSITE" id="PS51353">
    <property type="entry name" value="ARSC"/>
    <property type="match status" value="1"/>
</dbReference>
<evidence type="ECO:0008006" key="5">
    <source>
        <dbReference type="Google" id="ProtNLM"/>
    </source>
</evidence>
<protein>
    <recommendedName>
        <fullName evidence="5">Arsenate reductase</fullName>
    </recommendedName>
</protein>
<dbReference type="AlphaFoldDB" id="A0A366KZ31"/>
<dbReference type="RefSeq" id="WP_113949343.1">
    <property type="nucleotide sequence ID" value="NZ_QNQU01000010.1"/>
</dbReference>
<evidence type="ECO:0000313" key="3">
    <source>
        <dbReference type="EMBL" id="RBQ06780.1"/>
    </source>
</evidence>
<evidence type="ECO:0000256" key="2">
    <source>
        <dbReference type="PROSITE-ProRule" id="PRU01282"/>
    </source>
</evidence>
<dbReference type="Proteomes" id="UP000252081">
    <property type="component" value="Unassembled WGS sequence"/>
</dbReference>
<gene>
    <name evidence="3" type="ORF">DRW42_13485</name>
</gene>
<dbReference type="InterPro" id="IPR036249">
    <property type="entry name" value="Thioredoxin-like_sf"/>
</dbReference>
<dbReference type="SUPFAM" id="SSF52833">
    <property type="entry name" value="Thioredoxin-like"/>
    <property type="match status" value="1"/>
</dbReference>
<evidence type="ECO:0000313" key="4">
    <source>
        <dbReference type="Proteomes" id="UP000252081"/>
    </source>
</evidence>
<dbReference type="Pfam" id="PF03960">
    <property type="entry name" value="ArsC"/>
    <property type="match status" value="1"/>
</dbReference>
<accession>A0A366KZ31</accession>
<keyword evidence="4" id="KW-1185">Reference proteome</keyword>
<comment type="caution">
    <text evidence="3">The sequence shown here is derived from an EMBL/GenBank/DDBJ whole genome shotgun (WGS) entry which is preliminary data.</text>
</comment>
<dbReference type="EMBL" id="QNQU01000010">
    <property type="protein sequence ID" value="RBQ06780.1"/>
    <property type="molecule type" value="Genomic_DNA"/>
</dbReference>
<sequence>MFFNKKGSAYKQLDSKAKEGLKKKADILAMLHSNPLLIKRPAIEDGDFLYFGFDETSCENHFFHQP</sequence>
<organism evidence="3 4">
    <name type="scientific">Pedobacter miscanthi</name>
    <dbReference type="NCBI Taxonomy" id="2259170"/>
    <lineage>
        <taxon>Bacteria</taxon>
        <taxon>Pseudomonadati</taxon>
        <taxon>Bacteroidota</taxon>
        <taxon>Sphingobacteriia</taxon>
        <taxon>Sphingobacteriales</taxon>
        <taxon>Sphingobacteriaceae</taxon>
        <taxon>Pedobacter</taxon>
    </lineage>
</organism>
<evidence type="ECO:0000256" key="1">
    <source>
        <dbReference type="ARBA" id="ARBA00007198"/>
    </source>
</evidence>
<name>A0A366KZ31_9SPHI</name>
<proteinExistence type="inferred from homology"/>
<dbReference type="OrthoDB" id="9794155at2"/>
<comment type="similarity">
    <text evidence="1 2">Belongs to the ArsC family.</text>
</comment>
<dbReference type="Gene3D" id="3.40.30.10">
    <property type="entry name" value="Glutaredoxin"/>
    <property type="match status" value="1"/>
</dbReference>